<sequence length="534" mass="60057">MRRRSTFIPSPGFDYDPSKLKIDGRHLSFAGLKAAREERLTLGLNELPAEVVEVLQKSHELHVRWVSSESYNRSSPYFSSLTPGLHVHYTPSAEGDEPLCPLLQTLYSPSLRCSTENATFTRPDILSERFATSAALQYYSLLPSLKQCVAWIQRNICSSQDVICKHNAALLNITSYVDIDYDSISHALTITAYWSKPPAVLMDSVAEWTTYDHWNMALDASPNDKNEVGLLQSAPASEPSEIGMEGFLAVVGEDSEPKPVMFSFPSRHHSLATQQAQDQKYAVTFDLPTGLHPTMRISLPTRETLQEPTNKPADSTCALHTYVTLPSVLFADEYAFPTDNHDPLFTEVHNILSLRSYSGERDLEAPDYVIQKWGSALLLELATPQSALSRAADSPWDITIPLHLRYLEPTAGGQQSVEIPWPIVFWACTAEEGTKFTVNPFDRVNLGYDGLFGPRTMFYHLEPRLQEGGRLVERIDVPVLDSNVISHGMVDVMTMALVLSGFLWVAWKVLREVQWEMNWWKSPKAQKQLEKKAQ</sequence>
<evidence type="ECO:0000256" key="5">
    <source>
        <dbReference type="ARBA" id="ARBA00022502"/>
    </source>
</evidence>
<evidence type="ECO:0000256" key="9">
    <source>
        <dbReference type="ARBA" id="ARBA00023136"/>
    </source>
</evidence>
<dbReference type="SMART" id="SM00780">
    <property type="entry name" value="PIG-X"/>
    <property type="match status" value="1"/>
</dbReference>
<keyword evidence="12" id="KW-0378">Hydrolase</keyword>
<name>A0AAN8EEF7_9EURO</name>
<keyword evidence="7 11" id="KW-0256">Endoplasmic reticulum</keyword>
<evidence type="ECO:0000313" key="13">
    <source>
        <dbReference type="Proteomes" id="UP001316803"/>
    </source>
</evidence>
<keyword evidence="8" id="KW-1133">Transmembrane helix</keyword>
<dbReference type="GO" id="GO:0006508">
    <property type="term" value="P:proteolysis"/>
    <property type="evidence" value="ECO:0007669"/>
    <property type="project" value="UniProtKB-KW"/>
</dbReference>
<evidence type="ECO:0000256" key="2">
    <source>
        <dbReference type="ARBA" id="ARBA00004687"/>
    </source>
</evidence>
<protein>
    <recommendedName>
        <fullName evidence="4 11">Protein PBN1</fullName>
    </recommendedName>
</protein>
<gene>
    <name evidence="12" type="primary">PBN1</name>
    <name evidence="12" type="ORF">OHC33_004957</name>
</gene>
<evidence type="ECO:0000256" key="8">
    <source>
        <dbReference type="ARBA" id="ARBA00022989"/>
    </source>
</evidence>
<comment type="similarity">
    <text evidence="3 11">Belongs to the PIGX family.</text>
</comment>
<dbReference type="Proteomes" id="UP001316803">
    <property type="component" value="Unassembled WGS sequence"/>
</dbReference>
<organism evidence="12 13">
    <name type="scientific">Knufia fluminis</name>
    <dbReference type="NCBI Taxonomy" id="191047"/>
    <lineage>
        <taxon>Eukaryota</taxon>
        <taxon>Fungi</taxon>
        <taxon>Dikarya</taxon>
        <taxon>Ascomycota</taxon>
        <taxon>Pezizomycotina</taxon>
        <taxon>Eurotiomycetes</taxon>
        <taxon>Chaetothyriomycetidae</taxon>
        <taxon>Chaetothyriales</taxon>
        <taxon>Trichomeriaceae</taxon>
        <taxon>Knufia</taxon>
    </lineage>
</organism>
<reference evidence="12 13" key="1">
    <citation type="submission" date="2022-12" db="EMBL/GenBank/DDBJ databases">
        <title>Genomic features and morphological characterization of a novel Knufia sp. strain isolated from spacecraft assembly facility.</title>
        <authorList>
            <person name="Teixeira M."/>
            <person name="Chander A.M."/>
            <person name="Stajich J.E."/>
            <person name="Venkateswaran K."/>
        </authorList>
    </citation>
    <scope>NUCLEOTIDE SEQUENCE [LARGE SCALE GENOMIC DNA]</scope>
    <source>
        <strain evidence="12 13">FJI-L2-BK-P2</strain>
    </source>
</reference>
<dbReference type="GO" id="GO:0005789">
    <property type="term" value="C:endoplasmic reticulum membrane"/>
    <property type="evidence" value="ECO:0007669"/>
    <property type="project" value="UniProtKB-SubCell"/>
</dbReference>
<evidence type="ECO:0000256" key="3">
    <source>
        <dbReference type="ARBA" id="ARBA00010345"/>
    </source>
</evidence>
<comment type="pathway">
    <text evidence="2 11">Glycolipid biosynthesis; glycosylphosphatidylinositol-anchor biosynthesis.</text>
</comment>
<dbReference type="InterPro" id="IPR042322">
    <property type="entry name" value="Pbn1"/>
</dbReference>
<evidence type="ECO:0000256" key="6">
    <source>
        <dbReference type="ARBA" id="ARBA00022692"/>
    </source>
</evidence>
<dbReference type="GO" id="GO:1990529">
    <property type="term" value="C:glycosylphosphatidylinositol-mannosyltransferase I complex"/>
    <property type="evidence" value="ECO:0007669"/>
    <property type="project" value="TreeGrafter"/>
</dbReference>
<keyword evidence="12" id="KW-0645">Protease</keyword>
<dbReference type="GO" id="GO:0000030">
    <property type="term" value="F:mannosyltransferase activity"/>
    <property type="evidence" value="ECO:0007669"/>
    <property type="project" value="TreeGrafter"/>
</dbReference>
<evidence type="ECO:0000256" key="1">
    <source>
        <dbReference type="ARBA" id="ARBA00004643"/>
    </source>
</evidence>
<proteinExistence type="inferred from homology"/>
<keyword evidence="5 11" id="KW-0337">GPI-anchor biosynthesis</keyword>
<accession>A0AAN8EEF7</accession>
<evidence type="ECO:0000256" key="7">
    <source>
        <dbReference type="ARBA" id="ARBA00022824"/>
    </source>
</evidence>
<comment type="caution">
    <text evidence="12">The sequence shown here is derived from an EMBL/GenBank/DDBJ whole genome shotgun (WGS) entry which is preliminary data.</text>
</comment>
<evidence type="ECO:0000256" key="10">
    <source>
        <dbReference type="ARBA" id="ARBA00023180"/>
    </source>
</evidence>
<dbReference type="PANTHER" id="PTHR28533">
    <property type="entry name" value="PROTEIN PBN1"/>
    <property type="match status" value="1"/>
</dbReference>
<dbReference type="AlphaFoldDB" id="A0AAN8EEF7"/>
<evidence type="ECO:0000313" key="12">
    <source>
        <dbReference type="EMBL" id="KAK5953688.1"/>
    </source>
</evidence>
<dbReference type="GO" id="GO:0006506">
    <property type="term" value="P:GPI anchor biosynthetic process"/>
    <property type="evidence" value="ECO:0007669"/>
    <property type="project" value="UniProtKB-KW"/>
</dbReference>
<keyword evidence="6" id="KW-0812">Transmembrane</keyword>
<dbReference type="GO" id="GO:0008233">
    <property type="term" value="F:peptidase activity"/>
    <property type="evidence" value="ECO:0007669"/>
    <property type="project" value="UniProtKB-KW"/>
</dbReference>
<comment type="function">
    <text evidence="11">Required for proper folding and/or the stability of a subset of proteins in the endoplasmic reticulum. Component of glycosylphosphatidylinositol-mannosyltransferase 1 which transfers the first of the 4 mannoses in the GPI-anchor precursors during GPI-anchor biosynthesis. Probably acts by stabilizing the mannosyltransferase GPI14.</text>
</comment>
<evidence type="ECO:0000256" key="4">
    <source>
        <dbReference type="ARBA" id="ARBA00020410"/>
    </source>
</evidence>
<comment type="subcellular location">
    <subcellularLocation>
        <location evidence="11">Endoplasmic reticulum membrane</location>
        <topology evidence="11">Single-pass membrane protein</topology>
    </subcellularLocation>
    <subcellularLocation>
        <location evidence="1">Endoplasmic reticulum membrane</location>
        <topology evidence="1">Single-pass type III membrane protein</topology>
    </subcellularLocation>
</comment>
<dbReference type="Pfam" id="PF08320">
    <property type="entry name" value="PIG-X"/>
    <property type="match status" value="1"/>
</dbReference>
<keyword evidence="10" id="KW-0325">Glycoprotein</keyword>
<keyword evidence="13" id="KW-1185">Reference proteome</keyword>
<dbReference type="EMBL" id="JAKLMC020000010">
    <property type="protein sequence ID" value="KAK5953688.1"/>
    <property type="molecule type" value="Genomic_DNA"/>
</dbReference>
<dbReference type="InterPro" id="IPR013233">
    <property type="entry name" value="PIG-X/PBN1"/>
</dbReference>
<evidence type="ECO:0000256" key="11">
    <source>
        <dbReference type="RuleBase" id="RU366056"/>
    </source>
</evidence>
<keyword evidence="9" id="KW-0472">Membrane</keyword>
<dbReference type="PANTHER" id="PTHR28533:SF1">
    <property type="entry name" value="PROTEIN PBN1"/>
    <property type="match status" value="1"/>
</dbReference>